<dbReference type="RefSeq" id="WP_021101660.1">
    <property type="nucleotide sequence ID" value="NZ_KE557312.1"/>
</dbReference>
<organism evidence="1 2">
    <name type="scientific">Litoreibacter arenae DSM 19593</name>
    <dbReference type="NCBI Taxonomy" id="1123360"/>
    <lineage>
        <taxon>Bacteria</taxon>
        <taxon>Pseudomonadati</taxon>
        <taxon>Pseudomonadota</taxon>
        <taxon>Alphaproteobacteria</taxon>
        <taxon>Rhodobacterales</taxon>
        <taxon>Roseobacteraceae</taxon>
        <taxon>Litoreibacter</taxon>
    </lineage>
</organism>
<accession>S9RSW9</accession>
<proteinExistence type="predicted"/>
<evidence type="ECO:0000313" key="2">
    <source>
        <dbReference type="Proteomes" id="UP000015351"/>
    </source>
</evidence>
<evidence type="ECO:0000313" key="1">
    <source>
        <dbReference type="EMBL" id="EPX81140.1"/>
    </source>
</evidence>
<dbReference type="AlphaFoldDB" id="S9RSW9"/>
<reference evidence="2" key="1">
    <citation type="journal article" date="2013" name="Stand. Genomic Sci.">
        <title>Genome sequence of the Litoreibacter arenae type strain (DSM 19593(T)), a member of the Roseobacter clade isolated from sea sand.</title>
        <authorList>
            <person name="Riedel T."/>
            <person name="Fiebig A."/>
            <person name="Petersen J."/>
            <person name="Gronow S."/>
            <person name="Kyrpides N.C."/>
            <person name="Goker M."/>
            <person name="Klenk H.P."/>
        </authorList>
    </citation>
    <scope>NUCLEOTIDE SEQUENCE [LARGE SCALE GENOMIC DNA]</scope>
    <source>
        <strain evidence="2">DSM 19593</strain>
    </source>
</reference>
<dbReference type="EMBL" id="AONI01000006">
    <property type="protein sequence ID" value="EPX81140.1"/>
    <property type="molecule type" value="Genomic_DNA"/>
</dbReference>
<gene>
    <name evidence="1" type="ORF">thalar_00589</name>
</gene>
<protein>
    <submittedName>
        <fullName evidence="1">Uncharacterized protein</fullName>
    </submittedName>
</protein>
<keyword evidence="2" id="KW-1185">Reference proteome</keyword>
<comment type="caution">
    <text evidence="1">The sequence shown here is derived from an EMBL/GenBank/DDBJ whole genome shotgun (WGS) entry which is preliminary data.</text>
</comment>
<dbReference type="STRING" id="1123360.thalar_00589"/>
<dbReference type="Proteomes" id="UP000015351">
    <property type="component" value="Unassembled WGS sequence"/>
</dbReference>
<sequence length="78" mass="9071">MAVVKEIKKDDSKDYPVSRTTSRCTYTVVHSGEEPYLDLRTYGSETRMVEGHASQVMQFDRNAARTLYRALRETFDFD</sequence>
<dbReference type="OrthoDB" id="9155240at2"/>
<name>S9RSW9_9RHOB</name>
<dbReference type="HOGENOM" id="CLU_2617785_0_0_5"/>